<reference evidence="8" key="2">
    <citation type="submission" date="2025-08" db="UniProtKB">
        <authorList>
            <consortium name="RefSeq"/>
        </authorList>
    </citation>
    <scope>IDENTIFICATION</scope>
    <source>
        <tissue evidence="8">Leaf</tissue>
    </source>
</reference>
<accession>A0A6P8BNN6</accession>
<evidence type="ECO:0000313" key="8">
    <source>
        <dbReference type="RefSeq" id="XP_031372327.1"/>
    </source>
</evidence>
<feature type="region of interest" description="Disordered" evidence="5">
    <location>
        <begin position="542"/>
        <end position="578"/>
    </location>
</feature>
<feature type="domain" description="BHLH" evidence="6">
    <location>
        <begin position="565"/>
        <end position="614"/>
    </location>
</feature>
<dbReference type="AlphaFoldDB" id="A0A6P8BNN6"/>
<dbReference type="GeneID" id="116187626"/>
<keyword evidence="2" id="KW-0805">Transcription regulation</keyword>
<dbReference type="Pfam" id="PF14215">
    <property type="entry name" value="bHLH-MYC_N"/>
    <property type="match status" value="1"/>
</dbReference>
<feature type="compositionally biased region" description="Basic and acidic residues" evidence="5">
    <location>
        <begin position="566"/>
        <end position="578"/>
    </location>
</feature>
<evidence type="ECO:0000256" key="3">
    <source>
        <dbReference type="ARBA" id="ARBA00023163"/>
    </source>
</evidence>
<dbReference type="Proteomes" id="UP000515151">
    <property type="component" value="Chromosome 8"/>
</dbReference>
<keyword evidence="7" id="KW-1185">Reference proteome</keyword>
<dbReference type="PANTHER" id="PTHR46196">
    <property type="entry name" value="TRANSCRIPTION FACTOR BHLH155-LIKE ISOFORM X1-RELATED"/>
    <property type="match status" value="1"/>
</dbReference>
<dbReference type="InterPro" id="IPR025610">
    <property type="entry name" value="MYC/MYB_N"/>
</dbReference>
<dbReference type="Pfam" id="PF23176">
    <property type="entry name" value="bHLH_LHW"/>
    <property type="match status" value="1"/>
</dbReference>
<keyword evidence="3" id="KW-0804">Transcription</keyword>
<dbReference type="PANTHER" id="PTHR46196:SF1">
    <property type="entry name" value="TRANSCRIPTION FACTOR EMB1444-RELATED"/>
    <property type="match status" value="1"/>
</dbReference>
<dbReference type="InterPro" id="IPR011598">
    <property type="entry name" value="bHLH_dom"/>
</dbReference>
<dbReference type="RefSeq" id="XP_031372327.1">
    <property type="nucleotide sequence ID" value="XM_031516467.1"/>
</dbReference>
<comment type="subcellular location">
    <subcellularLocation>
        <location evidence="1">Nucleus</location>
    </subcellularLocation>
</comment>
<reference evidence="7" key="1">
    <citation type="journal article" date="2020" name="Plant Biotechnol. J.">
        <title>The pomegranate (Punica granatum L.) draft genome dissects genetic divergence between soft- and hard-seeded cultivars.</title>
        <authorList>
            <person name="Luo X."/>
            <person name="Li H."/>
            <person name="Wu Z."/>
            <person name="Yao W."/>
            <person name="Zhao P."/>
            <person name="Cao D."/>
            <person name="Yu H."/>
            <person name="Li K."/>
            <person name="Poudel K."/>
            <person name="Zhao D."/>
            <person name="Zhang F."/>
            <person name="Xia X."/>
            <person name="Chen L."/>
            <person name="Wang Q."/>
            <person name="Jing D."/>
            <person name="Cao S."/>
        </authorList>
    </citation>
    <scope>NUCLEOTIDE SEQUENCE [LARGE SCALE GENOMIC DNA]</scope>
    <source>
        <strain evidence="7">cv. Tunisia</strain>
    </source>
</reference>
<keyword evidence="4" id="KW-0539">Nucleus</keyword>
<sequence>MTTGLQRLLRSLCSGTEWTYAVFWRLKPHRRMVLTWDDAYYDNCGKAELSEVNCSTEVVDHFESLRTSQDPLGLALAKLSYYGYSLGEGIIGEVAVTGKHKWISFDDYVKNSHSSFKFQDFDAWQAQFLAGIKTVLIVAVPHGVVQLGSLQKIDEDMKLVTHIRDVFHSLQDDSLQHQSSCMPCGVDSLWHKPNLSMQALLSEVCLDNESNLDKAPYGGHSNDCSSMLPYSEKHIRGSTTFRECRFSPNAAVEGFNDYDEPKDSNHHQDSQLVEAISNIVNLENHKQIDAKKCSGTTIEEQIGSLDHRCSVPESNLGPYLQKLVAANFTSSNVSIPAEAFTVNLPCVPSGFSNSSTCDGYGADGFDIDTNQSRSLQISEPSKELQKDLVKKLDIEDGLNHTDISSTSLRFSTISELHEALGPAFQNKGNLSDSEEHKFQAQSVKELEEIQSSQFTNEVGSDHLLEAVVANACQTCFNDRIEKSFSESGDPLSIRTMSEPASFSKLTINSVAYSIDQQSHLEEDCLRSSERSIGMSSSVISSAYPSSGAEPVGRSLETAKNSRKRSRPGESRRPRPRDRQLIQDRLKELRELVPNGSKCSIDSLLERAIKHMLFLESITKHADKLNLCSESKQFRRSEVGMMGSSNAEQGSSWAVEVGSHLKVHSIMVENLSKNGQLLIEMLCEDCSHFLEIAEAMRSLGLTILKGATEVHSDKIWIIFIVEGQNNTSLHRMDILWSLVQILQLKAPSEA</sequence>
<evidence type="ECO:0000256" key="1">
    <source>
        <dbReference type="ARBA" id="ARBA00004123"/>
    </source>
</evidence>
<evidence type="ECO:0000313" key="7">
    <source>
        <dbReference type="Proteomes" id="UP000515151"/>
    </source>
</evidence>
<evidence type="ECO:0000256" key="2">
    <source>
        <dbReference type="ARBA" id="ARBA00023015"/>
    </source>
</evidence>
<dbReference type="InterPro" id="IPR043561">
    <property type="entry name" value="LHW-like"/>
</dbReference>
<dbReference type="GO" id="GO:0003700">
    <property type="term" value="F:DNA-binding transcription factor activity"/>
    <property type="evidence" value="ECO:0007669"/>
    <property type="project" value="InterPro"/>
</dbReference>
<dbReference type="InterPro" id="IPR036638">
    <property type="entry name" value="HLH_DNA-bd_sf"/>
</dbReference>
<gene>
    <name evidence="8" type="primary">LOC116187626</name>
</gene>
<protein>
    <submittedName>
        <fullName evidence="8">Transcription factor EMB1444 isoform X1</fullName>
    </submittedName>
</protein>
<dbReference type="SUPFAM" id="SSF47459">
    <property type="entry name" value="HLH, helix-loop-helix DNA-binding domain"/>
    <property type="match status" value="1"/>
</dbReference>
<dbReference type="OrthoDB" id="778365at2759"/>
<dbReference type="GO" id="GO:0005634">
    <property type="term" value="C:nucleus"/>
    <property type="evidence" value="ECO:0007669"/>
    <property type="project" value="UniProtKB-SubCell"/>
</dbReference>
<name>A0A6P8BNN6_PUNGR</name>
<evidence type="ECO:0000256" key="4">
    <source>
        <dbReference type="ARBA" id="ARBA00023242"/>
    </source>
</evidence>
<organism evidence="7 8">
    <name type="scientific">Punica granatum</name>
    <name type="common">Pomegranate</name>
    <dbReference type="NCBI Taxonomy" id="22663"/>
    <lineage>
        <taxon>Eukaryota</taxon>
        <taxon>Viridiplantae</taxon>
        <taxon>Streptophyta</taxon>
        <taxon>Embryophyta</taxon>
        <taxon>Tracheophyta</taxon>
        <taxon>Spermatophyta</taxon>
        <taxon>Magnoliopsida</taxon>
        <taxon>eudicotyledons</taxon>
        <taxon>Gunneridae</taxon>
        <taxon>Pentapetalae</taxon>
        <taxon>rosids</taxon>
        <taxon>malvids</taxon>
        <taxon>Myrtales</taxon>
        <taxon>Lythraceae</taxon>
        <taxon>Punica</taxon>
    </lineage>
</organism>
<evidence type="ECO:0000259" key="6">
    <source>
        <dbReference type="PROSITE" id="PS50888"/>
    </source>
</evidence>
<dbReference type="GO" id="GO:0046983">
    <property type="term" value="F:protein dimerization activity"/>
    <property type="evidence" value="ECO:0007669"/>
    <property type="project" value="InterPro"/>
</dbReference>
<dbReference type="PROSITE" id="PS50888">
    <property type="entry name" value="BHLH"/>
    <property type="match status" value="1"/>
</dbReference>
<proteinExistence type="predicted"/>
<evidence type="ECO:0000256" key="5">
    <source>
        <dbReference type="SAM" id="MobiDB-lite"/>
    </source>
</evidence>